<evidence type="ECO:0000259" key="3">
    <source>
        <dbReference type="Pfam" id="PF00732"/>
    </source>
</evidence>
<evidence type="ECO:0000256" key="2">
    <source>
        <dbReference type="PIRSR" id="PIRSR000137-2"/>
    </source>
</evidence>
<evidence type="ECO:0000313" key="5">
    <source>
        <dbReference type="Proteomes" id="UP000297385"/>
    </source>
</evidence>
<name>A0A4Y8MGV6_9BURK</name>
<dbReference type="AlphaFoldDB" id="A0A4Y8MGV6"/>
<dbReference type="PIRSF" id="PIRSF000137">
    <property type="entry name" value="Alcohol_oxidase"/>
    <property type="match status" value="1"/>
</dbReference>
<dbReference type="InterPro" id="IPR000172">
    <property type="entry name" value="GMC_OxRdtase_N"/>
</dbReference>
<dbReference type="SUPFAM" id="SSF54373">
    <property type="entry name" value="FAD-linked reductases, C-terminal domain"/>
    <property type="match status" value="1"/>
</dbReference>
<dbReference type="PANTHER" id="PTHR11552:SF152">
    <property type="entry name" value="OXIDASE (CODA), PUTATIVE (AFU_ORTHOLOGUE AFUA_8G04090)-RELATED"/>
    <property type="match status" value="1"/>
</dbReference>
<accession>A0A4Y8MGV6</accession>
<proteinExistence type="inferred from homology"/>
<reference evidence="4 5" key="1">
    <citation type="submission" date="2019-03" db="EMBL/GenBank/DDBJ databases">
        <title>Complete Genome Sequence of Paraburkholderia dipogonis ICMP 19430T, a Nitrogen-fixing Symbiont of the South African Invasive Legume Dipogon lignosus in New Zealand.</title>
        <authorList>
            <person name="De Meyer S.E."/>
        </authorList>
    </citation>
    <scope>NUCLEOTIDE SEQUENCE [LARGE SCALE GENOMIC DNA]</scope>
    <source>
        <strain evidence="4 5">ICMP 19430</strain>
    </source>
</reference>
<dbReference type="SUPFAM" id="SSF51905">
    <property type="entry name" value="FAD/NAD(P)-binding domain"/>
    <property type="match status" value="1"/>
</dbReference>
<comment type="caution">
    <text evidence="4">The sequence shown here is derived from an EMBL/GenBank/DDBJ whole genome shotgun (WGS) entry which is preliminary data.</text>
</comment>
<dbReference type="Gene3D" id="3.50.50.60">
    <property type="entry name" value="FAD/NAD(P)-binding domain"/>
    <property type="match status" value="1"/>
</dbReference>
<protein>
    <submittedName>
        <fullName evidence="4">GMC family oxidoreductase</fullName>
    </submittedName>
</protein>
<dbReference type="GO" id="GO:0050660">
    <property type="term" value="F:flavin adenine dinucleotide binding"/>
    <property type="evidence" value="ECO:0007669"/>
    <property type="project" value="InterPro"/>
</dbReference>
<dbReference type="Gene3D" id="3.30.410.40">
    <property type="match status" value="1"/>
</dbReference>
<feature type="binding site" evidence="2">
    <location>
        <position position="467"/>
    </location>
    <ligand>
        <name>substrate</name>
    </ligand>
</feature>
<dbReference type="GO" id="GO:0016614">
    <property type="term" value="F:oxidoreductase activity, acting on CH-OH group of donors"/>
    <property type="evidence" value="ECO:0007669"/>
    <property type="project" value="InterPro"/>
</dbReference>
<feature type="binding site" evidence="2">
    <location>
        <position position="238"/>
    </location>
    <ligand>
        <name>FAD</name>
        <dbReference type="ChEBI" id="CHEBI:57692"/>
    </ligand>
</feature>
<keyword evidence="2" id="KW-0274">FAD</keyword>
<evidence type="ECO:0000256" key="1">
    <source>
        <dbReference type="ARBA" id="ARBA00010790"/>
    </source>
</evidence>
<organism evidence="4 5">
    <name type="scientific">Paraburkholderia dipogonis</name>
    <dbReference type="NCBI Taxonomy" id="1211383"/>
    <lineage>
        <taxon>Bacteria</taxon>
        <taxon>Pseudomonadati</taxon>
        <taxon>Pseudomonadota</taxon>
        <taxon>Betaproteobacteria</taxon>
        <taxon>Burkholderiales</taxon>
        <taxon>Burkholderiaceae</taxon>
        <taxon>Paraburkholderia</taxon>
    </lineage>
</organism>
<comment type="similarity">
    <text evidence="1">Belongs to the GMC oxidoreductase family.</text>
</comment>
<dbReference type="EMBL" id="SNVI01000008">
    <property type="protein sequence ID" value="TFE36635.1"/>
    <property type="molecule type" value="Genomic_DNA"/>
</dbReference>
<sequence length="489" mass="54581">MCIQQGNRRDLRVGRAWSDPVSLLTDWNHRWFIDQRHDKKEHHDLRLYFNWRWQRGSIIAGRLADANIGSVLLIEAGPPDEGIPAMMDISRLFELDSGTDWAFLTKPKKHSGRQITYSRARMRGGCGNHNDCAYLVPPEANFDSWRELGTDGWSGKDVRPYFEHLKERVTIEQRPERHLVSRAFIEAGVALGLPKVDFGIGMLTLNVHGRLRNSSSVAYLHPLTSLPPNLEIQTDTLVGRIKFIGSVASACLTGRGRIAAGREIIVCAGSIQPPQLPLSSGIGDAADLRELGIDVVHHSPGVGKHPIDHYSVPVIFETAAPVPDRHITPYEAIAMLNTTPGAQSVESQLQLGPTAGWVNGRFGDEYQASTPKRDLLLRSSRMSPEAGATGSENYLPRYLRRADNRPQLSFGRRSLRREYSARERFVCRRLGQTESFKRIVSKELLPGPDIIQESDLREYIRKNCQTYYHAAGTCRAGSANDPNAVASPI</sequence>
<feature type="domain" description="Glucose-methanol-choline oxidoreductase N-terminal" evidence="3">
    <location>
        <begin position="111"/>
        <end position="309"/>
    </location>
</feature>
<evidence type="ECO:0000313" key="4">
    <source>
        <dbReference type="EMBL" id="TFE36635.1"/>
    </source>
</evidence>
<keyword evidence="2" id="KW-0285">Flavoprotein</keyword>
<dbReference type="Proteomes" id="UP000297385">
    <property type="component" value="Unassembled WGS sequence"/>
</dbReference>
<dbReference type="Pfam" id="PF00732">
    <property type="entry name" value="GMC_oxred_N"/>
    <property type="match status" value="1"/>
</dbReference>
<dbReference type="PANTHER" id="PTHR11552">
    <property type="entry name" value="GLUCOSE-METHANOL-CHOLINE GMC OXIDOREDUCTASE"/>
    <property type="match status" value="1"/>
</dbReference>
<dbReference type="InterPro" id="IPR036188">
    <property type="entry name" value="FAD/NAD-bd_sf"/>
</dbReference>
<gene>
    <name evidence="4" type="ORF">E2553_43850</name>
</gene>
<comment type="cofactor">
    <cofactor evidence="2">
        <name>FAD</name>
        <dbReference type="ChEBI" id="CHEBI:57692"/>
    </cofactor>
</comment>
<dbReference type="InterPro" id="IPR012132">
    <property type="entry name" value="GMC_OxRdtase"/>
</dbReference>